<evidence type="ECO:0000256" key="24">
    <source>
        <dbReference type="ARBA" id="ARBA00029794"/>
    </source>
</evidence>
<keyword evidence="17" id="KW-0521">NADP</keyword>
<dbReference type="InterPro" id="IPR017927">
    <property type="entry name" value="FAD-bd_FR_type"/>
</dbReference>
<evidence type="ECO:0000256" key="18">
    <source>
        <dbReference type="ARBA" id="ARBA00022860"/>
    </source>
</evidence>
<dbReference type="InterPro" id="IPR008254">
    <property type="entry name" value="Flavodoxin/NO_synth"/>
</dbReference>
<keyword evidence="11" id="KW-0349">Heme</keyword>
<dbReference type="InterPro" id="IPR036119">
    <property type="entry name" value="NOS_N_sf"/>
</dbReference>
<comment type="caution">
    <text evidence="37">The sequence shown here is derived from an EMBL/GenBank/DDBJ whole genome shotgun (WGS) entry which is preliminary data.</text>
</comment>
<dbReference type="FunFam" id="3.90.440.10:FF:000001">
    <property type="entry name" value="Endothelial nitric oxide synthase"/>
    <property type="match status" value="1"/>
</dbReference>
<evidence type="ECO:0000256" key="17">
    <source>
        <dbReference type="ARBA" id="ARBA00022857"/>
    </source>
</evidence>
<evidence type="ECO:0000256" key="8">
    <source>
        <dbReference type="ARBA" id="ARBA00012989"/>
    </source>
</evidence>
<dbReference type="PANTHER" id="PTHR43410">
    <property type="entry name" value="NITRIC OXIDE SYNTHASE OXYGENASE"/>
    <property type="match status" value="1"/>
</dbReference>
<organism evidence="37 38">
    <name type="scientific">Hemibagrus guttatus</name>
    <dbReference type="NCBI Taxonomy" id="175788"/>
    <lineage>
        <taxon>Eukaryota</taxon>
        <taxon>Metazoa</taxon>
        <taxon>Chordata</taxon>
        <taxon>Craniata</taxon>
        <taxon>Vertebrata</taxon>
        <taxon>Euteleostomi</taxon>
        <taxon>Actinopterygii</taxon>
        <taxon>Neopterygii</taxon>
        <taxon>Teleostei</taxon>
        <taxon>Ostariophysi</taxon>
        <taxon>Siluriformes</taxon>
        <taxon>Bagridae</taxon>
        <taxon>Hemibagrus</taxon>
    </lineage>
</organism>
<dbReference type="InterPro" id="IPR044944">
    <property type="entry name" value="NOS_dom_3"/>
</dbReference>
<keyword evidence="14" id="KW-0479">Metal-binding</keyword>
<evidence type="ECO:0000313" key="37">
    <source>
        <dbReference type="EMBL" id="KAK3514343.1"/>
    </source>
</evidence>
<evidence type="ECO:0000256" key="25">
    <source>
        <dbReference type="ARBA" id="ARBA00029891"/>
    </source>
</evidence>
<dbReference type="InterPro" id="IPR050607">
    <property type="entry name" value="NOS"/>
</dbReference>
<keyword evidence="18" id="KW-0112">Calmodulin-binding</keyword>
<dbReference type="GO" id="GO:0010959">
    <property type="term" value="P:regulation of metal ion transport"/>
    <property type="evidence" value="ECO:0007669"/>
    <property type="project" value="UniProtKB-ARBA"/>
</dbReference>
<dbReference type="Gene3D" id="1.20.990.10">
    <property type="entry name" value="NADPH-cytochrome p450 Reductase, Chain A, domain 3"/>
    <property type="match status" value="1"/>
</dbReference>
<dbReference type="Pfam" id="PF00175">
    <property type="entry name" value="NAD_binding_1"/>
    <property type="match status" value="1"/>
</dbReference>
<name>A0AAE0Q7B1_9TELE</name>
<evidence type="ECO:0000256" key="30">
    <source>
        <dbReference type="ARBA" id="ARBA00035474"/>
    </source>
</evidence>
<dbReference type="CDD" id="cd06708">
    <property type="entry name" value="PDZ_nNOS-like"/>
    <property type="match status" value="1"/>
</dbReference>
<dbReference type="FunFam" id="3.40.50.360:FF:000003">
    <property type="entry name" value="Nitric oxide synthase"/>
    <property type="match status" value="1"/>
</dbReference>
<dbReference type="GO" id="GO:0006809">
    <property type="term" value="P:nitric oxide biosynthetic process"/>
    <property type="evidence" value="ECO:0007669"/>
    <property type="project" value="InterPro"/>
</dbReference>
<evidence type="ECO:0000256" key="4">
    <source>
        <dbReference type="ARBA" id="ARBA00001974"/>
    </source>
</evidence>
<evidence type="ECO:0000256" key="1">
    <source>
        <dbReference type="ARBA" id="ARBA00001917"/>
    </source>
</evidence>
<dbReference type="Pfam" id="PF02898">
    <property type="entry name" value="NO_synthase"/>
    <property type="match status" value="1"/>
</dbReference>
<evidence type="ECO:0000256" key="29">
    <source>
        <dbReference type="ARBA" id="ARBA00035211"/>
    </source>
</evidence>
<evidence type="ECO:0000256" key="21">
    <source>
        <dbReference type="ARBA" id="ARBA00023018"/>
    </source>
</evidence>
<evidence type="ECO:0000256" key="11">
    <source>
        <dbReference type="ARBA" id="ARBA00022617"/>
    </source>
</evidence>
<dbReference type="InterPro" id="IPR003097">
    <property type="entry name" value="CysJ-like_FAD-binding"/>
</dbReference>
<dbReference type="InterPro" id="IPR004030">
    <property type="entry name" value="NOS_N"/>
</dbReference>
<evidence type="ECO:0000256" key="9">
    <source>
        <dbReference type="ARBA" id="ARBA00022475"/>
    </source>
</evidence>
<dbReference type="FunFam" id="3.40.50.80:FF:000003">
    <property type="entry name" value="Nitric oxide synthase"/>
    <property type="match status" value="1"/>
</dbReference>
<comment type="similarity">
    <text evidence="7">Belongs to the NOS family.</text>
</comment>
<comment type="cofactor">
    <cofactor evidence="1">
        <name>FMN</name>
        <dbReference type="ChEBI" id="CHEBI:58210"/>
    </cofactor>
</comment>
<accession>A0AAE0Q7B1</accession>
<evidence type="ECO:0000256" key="12">
    <source>
        <dbReference type="ARBA" id="ARBA00022630"/>
    </source>
</evidence>
<dbReference type="InterPro" id="IPR017938">
    <property type="entry name" value="Riboflavin_synthase-like_b-brl"/>
</dbReference>
<evidence type="ECO:0000256" key="5">
    <source>
        <dbReference type="ARBA" id="ARBA00004468"/>
    </source>
</evidence>
<dbReference type="Gene3D" id="3.40.50.360">
    <property type="match status" value="1"/>
</dbReference>
<dbReference type="PANTHER" id="PTHR43410:SF2">
    <property type="entry name" value="NITRIC OXIDE SYNTHASE"/>
    <property type="match status" value="1"/>
</dbReference>
<dbReference type="SUPFAM" id="SSF56512">
    <property type="entry name" value="Nitric oxide (NO) synthase oxygenase domain"/>
    <property type="match status" value="1"/>
</dbReference>
<evidence type="ECO:0000256" key="2">
    <source>
        <dbReference type="ARBA" id="ARBA00001950"/>
    </source>
</evidence>
<evidence type="ECO:0000256" key="26">
    <source>
        <dbReference type="ARBA" id="ARBA00031302"/>
    </source>
</evidence>
<evidence type="ECO:0000259" key="34">
    <source>
        <dbReference type="PROSITE" id="PS50106"/>
    </source>
</evidence>
<dbReference type="SUPFAM" id="SSF52218">
    <property type="entry name" value="Flavoproteins"/>
    <property type="match status" value="1"/>
</dbReference>
<evidence type="ECO:0000259" key="35">
    <source>
        <dbReference type="PROSITE" id="PS50902"/>
    </source>
</evidence>
<dbReference type="Gene3D" id="3.90.340.10">
    <property type="entry name" value="Nitric Oxide Synthase, Chain A, domain 1"/>
    <property type="match status" value="1"/>
</dbReference>
<evidence type="ECO:0000256" key="22">
    <source>
        <dbReference type="ARBA" id="ARBA00023136"/>
    </source>
</evidence>
<keyword evidence="10" id="KW-0597">Phosphoprotein</keyword>
<evidence type="ECO:0000256" key="27">
    <source>
        <dbReference type="ARBA" id="ARBA00031374"/>
    </source>
</evidence>
<evidence type="ECO:0000256" key="20">
    <source>
        <dbReference type="ARBA" id="ARBA00023004"/>
    </source>
</evidence>
<evidence type="ECO:0000256" key="32">
    <source>
        <dbReference type="SAM" id="Coils"/>
    </source>
</evidence>
<dbReference type="FunFam" id="2.30.42.10:FF:000069">
    <property type="entry name" value="Nitric oxide synthase"/>
    <property type="match status" value="1"/>
</dbReference>
<feature type="compositionally biased region" description="Polar residues" evidence="33">
    <location>
        <begin position="272"/>
        <end position="285"/>
    </location>
</feature>
<dbReference type="PROSITE" id="PS60001">
    <property type="entry name" value="NOS"/>
    <property type="match status" value="1"/>
</dbReference>
<evidence type="ECO:0000256" key="14">
    <source>
        <dbReference type="ARBA" id="ARBA00022723"/>
    </source>
</evidence>
<feature type="region of interest" description="Disordered" evidence="33">
    <location>
        <begin position="142"/>
        <end position="176"/>
    </location>
</feature>
<keyword evidence="16" id="KW-0832">Ubl conjugation</keyword>
<comment type="cofactor">
    <cofactor evidence="2">
        <name>(6R)-L-erythro-5,6,7,8-tetrahydrobiopterin</name>
        <dbReference type="ChEBI" id="CHEBI:59560"/>
    </cofactor>
</comment>
<dbReference type="InterPro" id="IPR044940">
    <property type="entry name" value="NOS_dom_2"/>
</dbReference>
<dbReference type="InterPro" id="IPR001478">
    <property type="entry name" value="PDZ"/>
</dbReference>
<dbReference type="EC" id="1.14.13.39" evidence="8"/>
<dbReference type="GO" id="GO:0043197">
    <property type="term" value="C:dendritic spine"/>
    <property type="evidence" value="ECO:0007669"/>
    <property type="project" value="UniProtKB-SubCell"/>
</dbReference>
<dbReference type="GO" id="GO:0004517">
    <property type="term" value="F:nitric-oxide synthase activity"/>
    <property type="evidence" value="ECO:0007669"/>
    <property type="project" value="UniProtKB-EC"/>
</dbReference>
<comment type="cofactor">
    <cofactor evidence="3">
        <name>heme b</name>
        <dbReference type="ChEBI" id="CHEBI:60344"/>
    </cofactor>
</comment>
<dbReference type="InterPro" id="IPR036034">
    <property type="entry name" value="PDZ_sf"/>
</dbReference>
<evidence type="ECO:0000256" key="15">
    <source>
        <dbReference type="ARBA" id="ARBA00022827"/>
    </source>
</evidence>
<reference evidence="37" key="1">
    <citation type="submission" date="2023-06" db="EMBL/GenBank/DDBJ databases">
        <title>Male Hemibagrus guttatus genome.</title>
        <authorList>
            <person name="Bian C."/>
        </authorList>
    </citation>
    <scope>NUCLEOTIDE SEQUENCE</scope>
    <source>
        <strain evidence="37">Male_cb2023</strain>
        <tissue evidence="37">Muscle</tissue>
    </source>
</reference>
<dbReference type="SUPFAM" id="SSF50156">
    <property type="entry name" value="PDZ domain-like"/>
    <property type="match status" value="1"/>
</dbReference>
<dbReference type="GO" id="GO:0023052">
    <property type="term" value="P:signaling"/>
    <property type="evidence" value="ECO:0007669"/>
    <property type="project" value="UniProtKB-ARBA"/>
</dbReference>
<sequence length="1736" mass="198462">MQDTEVSVCELQPNIISVRLFKRRVGGLGFLVKQRVCKPPVIISDLIRGGAAEECGLVQVGDIVLAVNNKPLVDMSYERALETLKNVSPESHAVLILRGPEGFSTHLETTLSGDGRPRTVRITKPVSARACQRCTPKELRAIENLASSSSTSSSSTSSSTARKETKSLIPLSGPDGLLNGVEESNELLKEIEPVLKLIKNNSKRDMNGEGQRSVEKRDAEVQVERDLGVGINSNAQLASDNDRVFDDLWRKDNMPTVLNNPYLESDKPLSQGRVSPTKTPQNGSPTKCPRFMKIKNWESGVVYNDTLHHSCSTVPICNERVCIGSVMTPNMRSKPDEIQIKDELLPLATDFINQYYTSIKRCGSKTHEDRLEEVKKEIETSGTYQLKDTELIYGAKHAWRNAARCVGRIQWSKLQVFDARDCTTAHGMFNYICNHIKYATNKGNLRSAITIFPQRTDGKHDFRVWNSQLIRYAGYKQPDGSVLGDPASLELTEALLEIYEICIQQGWKAPKGRFDVLPLLLQANGNDPELFEIPGDLVLEVIITHPKFEWFKDLNLKWYGLPAVSNMLLEIGGLEFTACPFSGWYMGTEIGVRDFCDSSRYNILEEVATMMGLDTRKTSSLWKDQALVEINIAVLYSYQMSKVTIVDHHSATESFMKHMENEYRVRGGCPGDWVWIVPPMSGSITPVFHQEMLNYRLTPSFEYQTDPWNTHVWKGVNGTPTKKRAIGFKKLAKETGRKFLGVSSGRRKEDKETWWWNEEVQDSIQRKRLAKKKWGMDRTEENRQEYKESQRRVKREVSKAKQKAYDELYTRLDTREGQKDLYRLARQRDRDGKDVQQVRVIKDRDGRVFTSEESVQRRWKEYFEELMNEENEREKRVEEVNSVEQKVDKIRKDEVRKALKRMKSGKAVGPDNIPVEVWKCLGEAAVEFLTSLFNRALENLEKAYDRVPREELWYCMRKSEKYVRVVQGMYERSRTVVRCAVVMDQLSEEVRQESPWTMMFADDIVICSESRKQVEENLERWRFALERRGMKVSRNILAVKFSAKLMGQAMAKRVKATILFATETGKSQDYAKTLCEIFKHAFDAKVMSMEEYDVVHLEHETLVLAVTSTFGNGDPPENGEKFGAALMEMRHPTTSTERKSYKVRFNSVSSYSDTRKSSSDEPEPKAHFESTGPLANVRFSVFGLGSRAYPHFCAFAHAVDTLFEELGGERILRMGEGDELCGQEEAFRTWAKKVFKAACDVFCVGDDVNIEKANDSLISNDRSWKKSKFRMTYTAEAPTLTQALYNIHKKKVYGAKFLMRQNLQSVKSNRSTIYVQLHANNHESLKYLPGDHLGIFPGNNEDLVTALIDKLEDAPPVNQIVRVEFLEERNTALGVISNWTDESRIPPCTIYQAFKYFLDITTPPSPLLLQQFAPLATNEKQRKRLEVLSKGLQEYEEWKWYNNPTMVEVLEEFPSLQVPCTLLLTQLPLLQPRYYSISSSPDLHPGEIHLTVAVVSYRTRDGAGPIHHGVCSSWLNSLETDEMVPCFVRGLHSFPEPQPSACQRTAKSLASLLDQEQASPPSEVSGNRDFTTWKIKARIKACPMILVFGCRQSQMDHIYKEETIQAKNKEVFKELYTAYSREPGRPKKYVQDVLREQLSETVYRYLREEGGHIYVCGDVTMAGDVLKTIQQIIKLHGNMTLEDAGFYISKLRDENRYHEDIFGVTLRTYEVTNRLRSESIAYIEESKKDSDEVFCS</sequence>
<dbReference type="InterPro" id="IPR023173">
    <property type="entry name" value="NADPH_Cyt_P450_Rdtase_alpha"/>
</dbReference>
<dbReference type="GO" id="GO:0005516">
    <property type="term" value="F:calmodulin binding"/>
    <property type="evidence" value="ECO:0007669"/>
    <property type="project" value="UniProtKB-KW"/>
</dbReference>
<dbReference type="GO" id="GO:0042383">
    <property type="term" value="C:sarcolemma"/>
    <property type="evidence" value="ECO:0007669"/>
    <property type="project" value="UniProtKB-SubCell"/>
</dbReference>
<dbReference type="GO" id="GO:0005737">
    <property type="term" value="C:cytoplasm"/>
    <property type="evidence" value="ECO:0007669"/>
    <property type="project" value="UniProtKB-ARBA"/>
</dbReference>
<dbReference type="SMART" id="SM00228">
    <property type="entry name" value="PDZ"/>
    <property type="match status" value="1"/>
</dbReference>
<feature type="region of interest" description="Disordered" evidence="33">
    <location>
        <begin position="259"/>
        <end position="289"/>
    </location>
</feature>
<dbReference type="Gene3D" id="3.40.50.80">
    <property type="entry name" value="Nucleotide-binding domain of ferredoxin-NADP reductase (FNR) module"/>
    <property type="match status" value="1"/>
</dbReference>
<keyword evidence="19" id="KW-0560">Oxidoreductase</keyword>
<keyword evidence="9" id="KW-1003">Cell membrane</keyword>
<dbReference type="PROSITE" id="PS50106">
    <property type="entry name" value="PDZ"/>
    <property type="match status" value="1"/>
</dbReference>
<dbReference type="Pfam" id="PF00595">
    <property type="entry name" value="PDZ"/>
    <property type="match status" value="1"/>
</dbReference>
<dbReference type="PRINTS" id="PR00369">
    <property type="entry name" value="FLAVODOXIN"/>
</dbReference>
<dbReference type="EMBL" id="JAUCMX010000021">
    <property type="protein sequence ID" value="KAK3514343.1"/>
    <property type="molecule type" value="Genomic_DNA"/>
</dbReference>
<feature type="domain" description="PDZ" evidence="34">
    <location>
        <begin position="17"/>
        <end position="99"/>
    </location>
</feature>
<dbReference type="Proteomes" id="UP001274896">
    <property type="component" value="Unassembled WGS sequence"/>
</dbReference>
<dbReference type="Gene3D" id="2.40.30.10">
    <property type="entry name" value="Translation factors"/>
    <property type="match status" value="1"/>
</dbReference>
<keyword evidence="15" id="KW-0274">FAD</keyword>
<evidence type="ECO:0000256" key="13">
    <source>
        <dbReference type="ARBA" id="ARBA00022643"/>
    </source>
</evidence>
<dbReference type="GO" id="GO:0003008">
    <property type="term" value="P:system process"/>
    <property type="evidence" value="ECO:0007669"/>
    <property type="project" value="UniProtKB-ARBA"/>
</dbReference>
<evidence type="ECO:0000256" key="33">
    <source>
        <dbReference type="SAM" id="MobiDB-lite"/>
    </source>
</evidence>
<dbReference type="GO" id="GO:0007154">
    <property type="term" value="P:cell communication"/>
    <property type="evidence" value="ECO:0007669"/>
    <property type="project" value="UniProtKB-ARBA"/>
</dbReference>
<evidence type="ECO:0000256" key="23">
    <source>
        <dbReference type="ARBA" id="ARBA00023273"/>
    </source>
</evidence>
<dbReference type="GO" id="GO:1903522">
    <property type="term" value="P:regulation of blood circulation"/>
    <property type="evidence" value="ECO:0007669"/>
    <property type="project" value="UniProtKB-ARBA"/>
</dbReference>
<feature type="compositionally biased region" description="Low complexity" evidence="33">
    <location>
        <begin position="147"/>
        <end position="160"/>
    </location>
</feature>
<dbReference type="SUPFAM" id="SSF52343">
    <property type="entry name" value="Ferredoxin reductase-like, C-terminal NADP-linked domain"/>
    <property type="match status" value="1"/>
</dbReference>
<keyword evidence="20" id="KW-0408">Iron</keyword>
<dbReference type="Pfam" id="PF00258">
    <property type="entry name" value="Flavodoxin_1"/>
    <property type="match status" value="1"/>
</dbReference>
<evidence type="ECO:0000256" key="16">
    <source>
        <dbReference type="ARBA" id="ARBA00022843"/>
    </source>
</evidence>
<evidence type="ECO:0000256" key="6">
    <source>
        <dbReference type="ARBA" id="ARBA00004552"/>
    </source>
</evidence>
<dbReference type="GO" id="GO:0012505">
    <property type="term" value="C:endomembrane system"/>
    <property type="evidence" value="ECO:0007669"/>
    <property type="project" value="UniProtKB-ARBA"/>
</dbReference>
<comment type="subcellular location">
    <subcellularLocation>
        <location evidence="5">Cell membrane</location>
        <location evidence="5">Sarcolemma</location>
        <topology evidence="5">Peripheral membrane protein</topology>
    </subcellularLocation>
    <subcellularLocation>
        <location evidence="6">Cell projection</location>
        <location evidence="6">Dendritic spine</location>
    </subcellularLocation>
</comment>
<feature type="domain" description="FAD-binding FR-type" evidence="36">
    <location>
        <begin position="1290"/>
        <end position="1537"/>
    </location>
</feature>
<dbReference type="Gene3D" id="3.90.440.10">
    <property type="entry name" value="Nitric Oxide Synthase,Heme Domain,Chain A domain 2"/>
    <property type="match status" value="1"/>
</dbReference>
<dbReference type="InterPro" id="IPR039261">
    <property type="entry name" value="FNR_nucleotide-bd"/>
</dbReference>
<dbReference type="Gene3D" id="3.90.1230.10">
    <property type="entry name" value="Nitric Oxide Synthase, Chain A, domain 3"/>
    <property type="match status" value="1"/>
</dbReference>
<proteinExistence type="inferred from homology"/>
<gene>
    <name evidence="37" type="ORF">QTP70_015870</name>
</gene>
<dbReference type="GO" id="GO:0046872">
    <property type="term" value="F:metal ion binding"/>
    <property type="evidence" value="ECO:0007669"/>
    <property type="project" value="UniProtKB-KW"/>
</dbReference>
<keyword evidence="23" id="KW-0966">Cell projection</keyword>
<dbReference type="PROSITE" id="PS50902">
    <property type="entry name" value="FLAVODOXIN_LIKE"/>
    <property type="match status" value="1"/>
</dbReference>
<dbReference type="GO" id="GO:0043271">
    <property type="term" value="P:negative regulation of monoatomic ion transport"/>
    <property type="evidence" value="ECO:0007669"/>
    <property type="project" value="UniProtKB-ARBA"/>
</dbReference>
<dbReference type="InterPro" id="IPR001709">
    <property type="entry name" value="Flavoprot_Pyr_Nucl_cyt_Rdtase"/>
</dbReference>
<dbReference type="Pfam" id="PF00667">
    <property type="entry name" value="FAD_binding_1"/>
    <property type="match status" value="1"/>
</dbReference>
<comment type="catalytic activity">
    <reaction evidence="31">
        <text>2 L-arginine + 3 NADPH + 4 O2 + H(+) = 2 L-citrulline + 2 nitric oxide + 3 NADP(+) + 4 H2O</text>
        <dbReference type="Rhea" id="RHEA:19897"/>
        <dbReference type="ChEBI" id="CHEBI:15377"/>
        <dbReference type="ChEBI" id="CHEBI:15378"/>
        <dbReference type="ChEBI" id="CHEBI:15379"/>
        <dbReference type="ChEBI" id="CHEBI:16480"/>
        <dbReference type="ChEBI" id="CHEBI:32682"/>
        <dbReference type="ChEBI" id="CHEBI:57743"/>
        <dbReference type="ChEBI" id="CHEBI:57783"/>
        <dbReference type="ChEBI" id="CHEBI:58349"/>
        <dbReference type="EC" id="1.14.13.39"/>
    </reaction>
    <physiologicalReaction direction="left-to-right" evidence="31">
        <dbReference type="Rhea" id="RHEA:19898"/>
    </physiologicalReaction>
</comment>
<evidence type="ECO:0000259" key="36">
    <source>
        <dbReference type="PROSITE" id="PS51384"/>
    </source>
</evidence>
<keyword evidence="22" id="KW-0472">Membrane</keyword>
<keyword evidence="21" id="KW-0770">Synapse</keyword>
<dbReference type="Gene3D" id="2.30.42.10">
    <property type="match status" value="1"/>
</dbReference>
<comment type="cofactor">
    <cofactor evidence="4">
        <name>FAD</name>
        <dbReference type="ChEBI" id="CHEBI:57692"/>
    </cofactor>
</comment>
<evidence type="ECO:0000256" key="28">
    <source>
        <dbReference type="ARBA" id="ARBA00032538"/>
    </source>
</evidence>
<dbReference type="FunFam" id="3.90.1230.10:FF:000001">
    <property type="entry name" value="Nitric oxide synthase, brain"/>
    <property type="match status" value="1"/>
</dbReference>
<dbReference type="PRINTS" id="PR00371">
    <property type="entry name" value="FPNCR"/>
</dbReference>
<keyword evidence="32" id="KW-0175">Coiled coil</keyword>
<evidence type="ECO:0000256" key="19">
    <source>
        <dbReference type="ARBA" id="ARBA00023002"/>
    </source>
</evidence>
<dbReference type="InterPro" id="IPR029039">
    <property type="entry name" value="Flavoprotein-like_sf"/>
</dbReference>
<protein>
    <recommendedName>
        <fullName evidence="29">Nitric oxide synthase 1</fullName>
        <ecNumber evidence="8">1.14.13.39</ecNumber>
    </recommendedName>
    <alternativeName>
        <fullName evidence="24">Constitutive NOS</fullName>
    </alternativeName>
    <alternativeName>
        <fullName evidence="26">NC-NOS</fullName>
    </alternativeName>
    <alternativeName>
        <fullName evidence="25">NOS type I</fullName>
    </alternativeName>
    <alternativeName>
        <fullName evidence="27">Neuronal NOS</fullName>
    </alternativeName>
    <alternativeName>
        <fullName evidence="30">Nitric oxide synthase, brain</fullName>
    </alternativeName>
    <alternativeName>
        <fullName evidence="28">Peptidyl-cysteine S-nitrosylase NOS1</fullName>
    </alternativeName>
</protein>
<dbReference type="InterPro" id="IPR044943">
    <property type="entry name" value="NOS_dom_1"/>
</dbReference>
<evidence type="ECO:0000256" key="10">
    <source>
        <dbReference type="ARBA" id="ARBA00022553"/>
    </source>
</evidence>
<dbReference type="InterPro" id="IPR001433">
    <property type="entry name" value="OxRdtase_FAD/NAD-bd"/>
</dbReference>
<evidence type="ECO:0000256" key="7">
    <source>
        <dbReference type="ARBA" id="ARBA00006267"/>
    </source>
</evidence>
<keyword evidence="12" id="KW-0285">Flavoprotein</keyword>
<evidence type="ECO:0000256" key="3">
    <source>
        <dbReference type="ARBA" id="ARBA00001970"/>
    </source>
</evidence>
<evidence type="ECO:0000256" key="31">
    <source>
        <dbReference type="ARBA" id="ARBA00047419"/>
    </source>
</evidence>
<dbReference type="PROSITE" id="PS51384">
    <property type="entry name" value="FAD_FR"/>
    <property type="match status" value="1"/>
</dbReference>
<evidence type="ECO:0000313" key="38">
    <source>
        <dbReference type="Proteomes" id="UP001274896"/>
    </source>
</evidence>
<feature type="coiled-coil region" evidence="32">
    <location>
        <begin position="776"/>
        <end position="803"/>
    </location>
</feature>
<dbReference type="SUPFAM" id="SSF63380">
    <property type="entry name" value="Riboflavin synthase domain-like"/>
    <property type="match status" value="1"/>
</dbReference>
<dbReference type="CDD" id="cd00795">
    <property type="entry name" value="NOS_oxygenase_euk"/>
    <property type="match status" value="1"/>
</dbReference>
<dbReference type="InterPro" id="IPR001094">
    <property type="entry name" value="Flavdoxin-like"/>
</dbReference>
<keyword evidence="38" id="KW-1185">Reference proteome</keyword>
<feature type="domain" description="Flavodoxin-like" evidence="35">
    <location>
        <begin position="1056"/>
        <end position="1235"/>
    </location>
</feature>
<dbReference type="GO" id="GO:0010181">
    <property type="term" value="F:FMN binding"/>
    <property type="evidence" value="ECO:0007669"/>
    <property type="project" value="InterPro"/>
</dbReference>
<dbReference type="FunFam" id="1.20.990.10:FF:000002">
    <property type="entry name" value="Nitric oxide synthase"/>
    <property type="match status" value="1"/>
</dbReference>
<keyword evidence="13" id="KW-0288">FMN</keyword>